<dbReference type="RefSeq" id="WP_377432866.1">
    <property type="nucleotide sequence ID" value="NZ_JBHSPR010000083.1"/>
</dbReference>
<evidence type="ECO:0000313" key="3">
    <source>
        <dbReference type="Proteomes" id="UP001596203"/>
    </source>
</evidence>
<reference evidence="3" key="1">
    <citation type="journal article" date="2019" name="Int. J. Syst. Evol. Microbiol.">
        <title>The Global Catalogue of Microorganisms (GCM) 10K type strain sequencing project: providing services to taxonomists for standard genome sequencing and annotation.</title>
        <authorList>
            <consortium name="The Broad Institute Genomics Platform"/>
            <consortium name="The Broad Institute Genome Sequencing Center for Infectious Disease"/>
            <person name="Wu L."/>
            <person name="Ma J."/>
        </authorList>
    </citation>
    <scope>NUCLEOTIDE SEQUENCE [LARGE SCALE GENOMIC DNA]</scope>
    <source>
        <strain evidence="3">ZS-35-S2</strain>
    </source>
</reference>
<name>A0ABW1KMA5_9ACTN</name>
<dbReference type="Proteomes" id="UP001596203">
    <property type="component" value="Unassembled WGS sequence"/>
</dbReference>
<proteinExistence type="predicted"/>
<protein>
    <submittedName>
        <fullName evidence="2">Uncharacterized protein</fullName>
    </submittedName>
</protein>
<feature type="region of interest" description="Disordered" evidence="1">
    <location>
        <begin position="1"/>
        <end position="34"/>
    </location>
</feature>
<dbReference type="EMBL" id="JBHSPR010000083">
    <property type="protein sequence ID" value="MFC6022961.1"/>
    <property type="molecule type" value="Genomic_DNA"/>
</dbReference>
<sequence>MVAEPSTGDLAASRTPTREDPPTSSSPGTDFDTGPSYANLAAAGIDWRDALHILKRAHHRVRHHTGAVLRIAAPDRDGRWLTIALIEETDDAYLVVGGRYLDQEEIDAIRKMMKGES</sequence>
<comment type="caution">
    <text evidence="2">The sequence shown here is derived from an EMBL/GenBank/DDBJ whole genome shotgun (WGS) entry which is preliminary data.</text>
</comment>
<gene>
    <name evidence="2" type="ORF">ACFP2T_43275</name>
</gene>
<organism evidence="2 3">
    <name type="scientific">Plantactinospora solaniradicis</name>
    <dbReference type="NCBI Taxonomy" id="1723736"/>
    <lineage>
        <taxon>Bacteria</taxon>
        <taxon>Bacillati</taxon>
        <taxon>Actinomycetota</taxon>
        <taxon>Actinomycetes</taxon>
        <taxon>Micromonosporales</taxon>
        <taxon>Micromonosporaceae</taxon>
        <taxon>Plantactinospora</taxon>
    </lineage>
</organism>
<keyword evidence="3" id="KW-1185">Reference proteome</keyword>
<evidence type="ECO:0000256" key="1">
    <source>
        <dbReference type="SAM" id="MobiDB-lite"/>
    </source>
</evidence>
<evidence type="ECO:0000313" key="2">
    <source>
        <dbReference type="EMBL" id="MFC6022961.1"/>
    </source>
</evidence>
<accession>A0ABW1KMA5</accession>